<dbReference type="PANTHER" id="PTHR33525">
    <property type="match status" value="1"/>
</dbReference>
<proteinExistence type="predicted"/>
<dbReference type="Proteomes" id="UP000274541">
    <property type="component" value="Unassembled WGS sequence"/>
</dbReference>
<feature type="domain" description="HDOD" evidence="4">
    <location>
        <begin position="19"/>
        <end position="214"/>
    </location>
</feature>
<comment type="caution">
    <text evidence="5">The sequence shown here is derived from an EMBL/GenBank/DDBJ whole genome shotgun (WGS) entry which is preliminary data.</text>
</comment>
<dbReference type="Gene3D" id="1.10.3210.10">
    <property type="entry name" value="Hypothetical protein af1432"/>
    <property type="match status" value="1"/>
</dbReference>
<dbReference type="InterPro" id="IPR052340">
    <property type="entry name" value="RNase_Y/CdgJ"/>
</dbReference>
<evidence type="ECO:0000259" key="4">
    <source>
        <dbReference type="PROSITE" id="PS51833"/>
    </source>
</evidence>
<gene>
    <name evidence="5" type="ORF">ALQ37_02064</name>
</gene>
<dbReference type="PROSITE" id="PS51833">
    <property type="entry name" value="HDOD"/>
    <property type="match status" value="1"/>
</dbReference>
<dbReference type="GO" id="GO:0000160">
    <property type="term" value="P:phosphorelay signal transduction system"/>
    <property type="evidence" value="ECO:0007669"/>
    <property type="project" value="UniProtKB-KW"/>
</dbReference>
<protein>
    <submittedName>
        <fullName evidence="5">Putative signal transduction protein</fullName>
    </submittedName>
</protein>
<dbReference type="InterPro" id="IPR008207">
    <property type="entry name" value="Sig_transdc_His_kin_Hpt_dom"/>
</dbReference>
<dbReference type="SUPFAM" id="SSF47226">
    <property type="entry name" value="Histidine-containing phosphotransfer domain, HPT domain"/>
    <property type="match status" value="1"/>
</dbReference>
<organism evidence="5 6">
    <name type="scientific">Pseudomonas syringae pv. aptata</name>
    <dbReference type="NCBI Taxonomy" id="83167"/>
    <lineage>
        <taxon>Bacteria</taxon>
        <taxon>Pseudomonadati</taxon>
        <taxon>Pseudomonadota</taxon>
        <taxon>Gammaproteobacteria</taxon>
        <taxon>Pseudomonadales</taxon>
        <taxon>Pseudomonadaceae</taxon>
        <taxon>Pseudomonas</taxon>
        <taxon>Pseudomonas syringae</taxon>
    </lineage>
</organism>
<dbReference type="SMART" id="SM00073">
    <property type="entry name" value="HPT"/>
    <property type="match status" value="1"/>
</dbReference>
<dbReference type="AlphaFoldDB" id="A0A3M3XLU7"/>
<keyword evidence="1" id="KW-0902">Two-component regulatory system</keyword>
<feature type="domain" description="HPt" evidence="3">
    <location>
        <begin position="277"/>
        <end position="370"/>
    </location>
</feature>
<evidence type="ECO:0000313" key="5">
    <source>
        <dbReference type="EMBL" id="RMO70474.1"/>
    </source>
</evidence>
<dbReference type="InterPro" id="IPR013976">
    <property type="entry name" value="HDOD"/>
</dbReference>
<dbReference type="GO" id="GO:0004672">
    <property type="term" value="F:protein kinase activity"/>
    <property type="evidence" value="ECO:0007669"/>
    <property type="project" value="UniProtKB-ARBA"/>
</dbReference>
<dbReference type="Pfam" id="PF01627">
    <property type="entry name" value="Hpt"/>
    <property type="match status" value="1"/>
</dbReference>
<keyword evidence="2" id="KW-0597">Phosphoprotein</keyword>
<reference evidence="5 6" key="1">
    <citation type="submission" date="2018-08" db="EMBL/GenBank/DDBJ databases">
        <title>Recombination of ecologically and evolutionarily significant loci maintains genetic cohesion in the Pseudomonas syringae species complex.</title>
        <authorList>
            <person name="Dillon M."/>
            <person name="Thakur S."/>
            <person name="Almeida R.N.D."/>
            <person name="Weir B.S."/>
            <person name="Guttman D.S."/>
        </authorList>
    </citation>
    <scope>NUCLEOTIDE SEQUENCE [LARGE SCALE GENOMIC DNA]</scope>
    <source>
        <strain evidence="5 6">ICMP 4388</strain>
    </source>
</reference>
<dbReference type="PROSITE" id="PS50894">
    <property type="entry name" value="HPT"/>
    <property type="match status" value="1"/>
</dbReference>
<evidence type="ECO:0000256" key="1">
    <source>
        <dbReference type="ARBA" id="ARBA00023012"/>
    </source>
</evidence>
<accession>A0A3M3XLU7</accession>
<feature type="modified residue" description="Phosphohistidine" evidence="2">
    <location>
        <position position="316"/>
    </location>
</feature>
<name>A0A3M3XLU7_PSEAP</name>
<evidence type="ECO:0000313" key="6">
    <source>
        <dbReference type="Proteomes" id="UP000274541"/>
    </source>
</evidence>
<dbReference type="Gene3D" id="1.20.120.160">
    <property type="entry name" value="HPT domain"/>
    <property type="match status" value="1"/>
</dbReference>
<dbReference type="EMBL" id="RBPX01000067">
    <property type="protein sequence ID" value="RMO70474.1"/>
    <property type="molecule type" value="Genomic_DNA"/>
</dbReference>
<evidence type="ECO:0000256" key="2">
    <source>
        <dbReference type="PROSITE-ProRule" id="PRU00110"/>
    </source>
</evidence>
<sequence length="370" mass="40614">MSEELTSEQIQLALQGISVPPQPQIMVDLQMEQYMPDPDLGAIARLIAQDPGLSGALLKIVNSAHYGLSSKIASIDKAVNLLGSRTVINLINAQSIRGEMTDEAIVTLNRFWDTAQDVAMTSLTLAKRIGSQTVDESYALGLFHDCGIPLMLKRFPDYMTVLEEAYANAGPDCRVVDTENHAFDTNHSVVGYYTAKSWRLPEHVTNAIANHHNALAIFQDDSSRDPTLKNLLAPLKMAEHICQSYRVLGSQDVDHEWESVGPLVLDHEEGLRLAAGKADLAADMLAMLLASLDADREAIRAARASQDVHALIERIHRLHGATRYCGVPQLRSACQRAETLLKQGAPHTEEALNDLDKAIIRLEAEARVMA</sequence>
<evidence type="ECO:0000259" key="3">
    <source>
        <dbReference type="PROSITE" id="PS50894"/>
    </source>
</evidence>
<dbReference type="InterPro" id="IPR036641">
    <property type="entry name" value="HPT_dom_sf"/>
</dbReference>
<dbReference type="PANTHER" id="PTHR33525:SF6">
    <property type="entry name" value="HDOD DOMAIN-CONTAINING PROTEIN"/>
    <property type="match status" value="1"/>
</dbReference>
<dbReference type="Pfam" id="PF08668">
    <property type="entry name" value="HDOD"/>
    <property type="match status" value="1"/>
</dbReference>
<dbReference type="SUPFAM" id="SSF109604">
    <property type="entry name" value="HD-domain/PDEase-like"/>
    <property type="match status" value="1"/>
</dbReference>